<feature type="domain" description="Glycosyltransferase N-terminal" evidence="6">
    <location>
        <begin position="63"/>
        <end position="99"/>
    </location>
</feature>
<dbReference type="PANTHER" id="PTHR11926">
    <property type="entry name" value="GLUCOSYL/GLUCURONOSYL TRANSFERASES"/>
    <property type="match status" value="1"/>
</dbReference>
<dbReference type="EC" id="2.4.1.-" evidence="4"/>
<comment type="caution">
    <text evidence="7">The sequence shown here is derived from an EMBL/GenBank/DDBJ whole genome shotgun (WGS) entry which is preliminary data.</text>
</comment>
<feature type="region of interest" description="Disordered" evidence="5">
    <location>
        <begin position="1"/>
        <end position="59"/>
    </location>
</feature>
<dbReference type="CDD" id="cd03784">
    <property type="entry name" value="GT1_Gtf-like"/>
    <property type="match status" value="1"/>
</dbReference>
<comment type="similarity">
    <text evidence="1 3">Belongs to the UDP-glycosyltransferase family.</text>
</comment>
<keyword evidence="3" id="KW-0328">Glycosyltransferase</keyword>
<keyword evidence="2 3" id="KW-0808">Transferase</keyword>
<evidence type="ECO:0000256" key="2">
    <source>
        <dbReference type="ARBA" id="ARBA00022679"/>
    </source>
</evidence>
<dbReference type="GO" id="GO:0080044">
    <property type="term" value="F:quercetin 7-O-glucosyltransferase activity"/>
    <property type="evidence" value="ECO:0007669"/>
    <property type="project" value="TreeGrafter"/>
</dbReference>
<dbReference type="PROSITE" id="PS00375">
    <property type="entry name" value="UDPGT"/>
    <property type="match status" value="1"/>
</dbReference>
<evidence type="ECO:0000313" key="7">
    <source>
        <dbReference type="EMBL" id="KAK9928402.1"/>
    </source>
</evidence>
<feature type="compositionally biased region" description="Low complexity" evidence="5">
    <location>
        <begin position="10"/>
        <end position="39"/>
    </location>
</feature>
<name>A0AAW1WUX7_RUBAR</name>
<proteinExistence type="inferred from homology"/>
<dbReference type="GO" id="GO:0080043">
    <property type="term" value="F:quercetin 3-O-glucosyltransferase activity"/>
    <property type="evidence" value="ECO:0007669"/>
    <property type="project" value="TreeGrafter"/>
</dbReference>
<dbReference type="Proteomes" id="UP001457282">
    <property type="component" value="Unassembled WGS sequence"/>
</dbReference>
<dbReference type="Pfam" id="PF00201">
    <property type="entry name" value="UDPGT"/>
    <property type="match status" value="1"/>
</dbReference>
<sequence>MEMGNSNGEVAQSQAQPLAQVQPQPLAQPQAQAQLQLQPQPQPQPQVRPQRQPPAQPQRQSHVLVFPFPVQGHMNPMVQFAKRLVSKGLKVTVVATISAMPYFQAAPERLHSFGFAVELISDGKEYVNKPESIDESTERFTRVTTQTLADLIANIKNRCKKKKKNGTSTTPGSDRDHDDARSTQYPELKFLVYHSGMPWALDIARQHGIDGAPFFTTSSSVIAICEHYLQGVLKIPSQNDRSTTTLSLPSMPPLAFTDLPSFLRDFDSYPAYLELTLNQYTNIRQPKWIFICTFDNLDEEVVKWMRSQEWPVTTIGPTIPSMFLDKRLEDDKEYSLDLFKPNVETCTKWLDSRETGSVVYISFGSMNKCNLKKDQIEELAWGLKDMNYYFLWSVRESDMEKIPYDFLEETSETGLVVSWCPQLQVLAHKAVRCFLTHCGWNSVLEALSLGVPMVTMPQWADQTTNAKFVADVWKVGVRVKMNEEGIATKEEIALCIEQIMDEKKGMEIRKASLRWKELAKEAMGEGGSSDKNIDEFVAKIM</sequence>
<protein>
    <recommendedName>
        <fullName evidence="4">Glycosyltransferase</fullName>
        <ecNumber evidence="4">2.4.1.-</ecNumber>
    </recommendedName>
</protein>
<keyword evidence="8" id="KW-1185">Reference proteome</keyword>
<dbReference type="InterPro" id="IPR035595">
    <property type="entry name" value="UDP_glycos_trans_CS"/>
</dbReference>
<dbReference type="PANTHER" id="PTHR11926:SF1560">
    <property type="entry name" value="UDP-GLYCOSYLTRANSFERASE 74E1-RELATED"/>
    <property type="match status" value="1"/>
</dbReference>
<evidence type="ECO:0000256" key="4">
    <source>
        <dbReference type="RuleBase" id="RU362057"/>
    </source>
</evidence>
<evidence type="ECO:0000256" key="3">
    <source>
        <dbReference type="RuleBase" id="RU003718"/>
    </source>
</evidence>
<accession>A0AAW1WUX7</accession>
<evidence type="ECO:0000256" key="1">
    <source>
        <dbReference type="ARBA" id="ARBA00009995"/>
    </source>
</evidence>
<gene>
    <name evidence="7" type="ORF">M0R45_025539</name>
</gene>
<reference evidence="7 8" key="1">
    <citation type="journal article" date="2023" name="G3 (Bethesda)">
        <title>A chromosome-length genome assembly and annotation of blackberry (Rubus argutus, cv. 'Hillquist').</title>
        <authorList>
            <person name="Bruna T."/>
            <person name="Aryal R."/>
            <person name="Dudchenko O."/>
            <person name="Sargent D.J."/>
            <person name="Mead D."/>
            <person name="Buti M."/>
            <person name="Cavallini A."/>
            <person name="Hytonen T."/>
            <person name="Andres J."/>
            <person name="Pham M."/>
            <person name="Weisz D."/>
            <person name="Mascagni F."/>
            <person name="Usai G."/>
            <person name="Natali L."/>
            <person name="Bassil N."/>
            <person name="Fernandez G.E."/>
            <person name="Lomsadze A."/>
            <person name="Armour M."/>
            <person name="Olukolu B."/>
            <person name="Poorten T."/>
            <person name="Britton C."/>
            <person name="Davik J."/>
            <person name="Ashrafi H."/>
            <person name="Aiden E.L."/>
            <person name="Borodovsky M."/>
            <person name="Worthington M."/>
        </authorList>
    </citation>
    <scope>NUCLEOTIDE SEQUENCE [LARGE SCALE GENOMIC DNA]</scope>
    <source>
        <strain evidence="7">PI 553951</strain>
    </source>
</reference>
<dbReference type="FunFam" id="3.40.50.2000:FF:000019">
    <property type="entry name" value="Glycosyltransferase"/>
    <property type="match status" value="1"/>
</dbReference>
<dbReference type="InterPro" id="IPR058980">
    <property type="entry name" value="Glyco_transf_N"/>
</dbReference>
<evidence type="ECO:0000259" key="6">
    <source>
        <dbReference type="Pfam" id="PF26168"/>
    </source>
</evidence>
<dbReference type="AlphaFoldDB" id="A0AAW1WUX7"/>
<dbReference type="EMBL" id="JBEDUW010000005">
    <property type="protein sequence ID" value="KAK9928402.1"/>
    <property type="molecule type" value="Genomic_DNA"/>
</dbReference>
<dbReference type="Pfam" id="PF26168">
    <property type="entry name" value="Glyco_transf_N"/>
    <property type="match status" value="1"/>
</dbReference>
<organism evidence="7 8">
    <name type="scientific">Rubus argutus</name>
    <name type="common">Southern blackberry</name>
    <dbReference type="NCBI Taxonomy" id="59490"/>
    <lineage>
        <taxon>Eukaryota</taxon>
        <taxon>Viridiplantae</taxon>
        <taxon>Streptophyta</taxon>
        <taxon>Embryophyta</taxon>
        <taxon>Tracheophyta</taxon>
        <taxon>Spermatophyta</taxon>
        <taxon>Magnoliopsida</taxon>
        <taxon>eudicotyledons</taxon>
        <taxon>Gunneridae</taxon>
        <taxon>Pentapetalae</taxon>
        <taxon>rosids</taxon>
        <taxon>fabids</taxon>
        <taxon>Rosales</taxon>
        <taxon>Rosaceae</taxon>
        <taxon>Rosoideae</taxon>
        <taxon>Rosoideae incertae sedis</taxon>
        <taxon>Rubus</taxon>
    </lineage>
</organism>
<feature type="compositionally biased region" description="Pro residues" evidence="5">
    <location>
        <begin position="40"/>
        <end position="56"/>
    </location>
</feature>
<evidence type="ECO:0000256" key="5">
    <source>
        <dbReference type="SAM" id="MobiDB-lite"/>
    </source>
</evidence>
<dbReference type="SUPFAM" id="SSF53756">
    <property type="entry name" value="UDP-Glycosyltransferase/glycogen phosphorylase"/>
    <property type="match status" value="1"/>
</dbReference>
<feature type="region of interest" description="Disordered" evidence="5">
    <location>
        <begin position="160"/>
        <end position="181"/>
    </location>
</feature>
<evidence type="ECO:0000313" key="8">
    <source>
        <dbReference type="Proteomes" id="UP001457282"/>
    </source>
</evidence>
<dbReference type="InterPro" id="IPR002213">
    <property type="entry name" value="UDP_glucos_trans"/>
</dbReference>
<dbReference type="Gene3D" id="3.40.50.2000">
    <property type="entry name" value="Glycogen Phosphorylase B"/>
    <property type="match status" value="2"/>
</dbReference>